<feature type="binding site" evidence="8">
    <location>
        <position position="8"/>
    </location>
    <ligand>
        <name>Mg(2+)</name>
        <dbReference type="ChEBI" id="CHEBI:18420"/>
    </ligand>
</feature>
<keyword evidence="6 8" id="KW-0443">Lipid metabolism</keyword>
<evidence type="ECO:0000256" key="4">
    <source>
        <dbReference type="ARBA" id="ARBA00022832"/>
    </source>
</evidence>
<evidence type="ECO:0000256" key="3">
    <source>
        <dbReference type="ARBA" id="ARBA00022723"/>
    </source>
</evidence>
<evidence type="ECO:0000256" key="5">
    <source>
        <dbReference type="ARBA" id="ARBA00022842"/>
    </source>
</evidence>
<comment type="cofactor">
    <cofactor evidence="8">
        <name>Mg(2+)</name>
        <dbReference type="ChEBI" id="CHEBI:18420"/>
    </cofactor>
</comment>
<sequence>MIIGIGSDIVSIQRISRLLQSFNRKFESRCFSSLEQDVCDLSCNRVASYAKRFAAKEAFSKAIGTGISKGVSWKDIEVCHFPGGKPYISISGRASDVLSSLVPKGYKPVVHLTISDDFPFAQAFVVIESLLI</sequence>
<gene>
    <name evidence="8" type="primary">acpS</name>
    <name evidence="10" type="ORF">WSI_04020</name>
</gene>
<proteinExistence type="inferred from homology"/>
<evidence type="ECO:0000259" key="9">
    <source>
        <dbReference type="Pfam" id="PF01648"/>
    </source>
</evidence>
<keyword evidence="8" id="KW-0963">Cytoplasm</keyword>
<evidence type="ECO:0000256" key="1">
    <source>
        <dbReference type="ARBA" id="ARBA00022516"/>
    </source>
</evidence>
<keyword evidence="4 8" id="KW-0276">Fatty acid metabolism</keyword>
<comment type="subcellular location">
    <subcellularLocation>
        <location evidence="8">Cytoplasm</location>
    </subcellularLocation>
</comment>
<keyword evidence="7 8" id="KW-0275">Fatty acid biosynthesis</keyword>
<dbReference type="SUPFAM" id="SSF56214">
    <property type="entry name" value="4'-phosphopantetheinyl transferase"/>
    <property type="match status" value="1"/>
</dbReference>
<comment type="catalytic activity">
    <reaction evidence="8">
        <text>apo-[ACP] + CoA = holo-[ACP] + adenosine 3',5'-bisphosphate + H(+)</text>
        <dbReference type="Rhea" id="RHEA:12068"/>
        <dbReference type="Rhea" id="RHEA-COMP:9685"/>
        <dbReference type="Rhea" id="RHEA-COMP:9690"/>
        <dbReference type="ChEBI" id="CHEBI:15378"/>
        <dbReference type="ChEBI" id="CHEBI:29999"/>
        <dbReference type="ChEBI" id="CHEBI:57287"/>
        <dbReference type="ChEBI" id="CHEBI:58343"/>
        <dbReference type="ChEBI" id="CHEBI:64479"/>
        <dbReference type="EC" id="2.7.8.7"/>
    </reaction>
</comment>
<keyword evidence="3 8" id="KW-0479">Metal-binding</keyword>
<evidence type="ECO:0000313" key="10">
    <source>
        <dbReference type="EMBL" id="AGH17174.1"/>
    </source>
</evidence>
<dbReference type="Proteomes" id="UP000011820">
    <property type="component" value="Chromosome"/>
</dbReference>
<evidence type="ECO:0000256" key="7">
    <source>
        <dbReference type="ARBA" id="ARBA00023160"/>
    </source>
</evidence>
<dbReference type="InterPro" id="IPR004568">
    <property type="entry name" value="Ppantetheine-prot_Trfase_dom"/>
</dbReference>
<dbReference type="Gene3D" id="3.90.470.20">
    <property type="entry name" value="4'-phosphopantetheinyl transferase domain"/>
    <property type="match status" value="1"/>
</dbReference>
<feature type="binding site" evidence="8">
    <location>
        <position position="57"/>
    </location>
    <ligand>
        <name>Mg(2+)</name>
        <dbReference type="ChEBI" id="CHEBI:18420"/>
    </ligand>
</feature>
<evidence type="ECO:0000256" key="6">
    <source>
        <dbReference type="ARBA" id="ARBA00023098"/>
    </source>
</evidence>
<protein>
    <recommendedName>
        <fullName evidence="8">Holo-[acyl-carrier-protein] synthase</fullName>
        <shortName evidence="8">Holo-ACP synthase</shortName>
        <ecNumber evidence="8">2.7.8.7</ecNumber>
    </recommendedName>
    <alternativeName>
        <fullName evidence="8">4'-phosphopantetheinyl transferase AcpS</fullName>
    </alternativeName>
</protein>
<dbReference type="NCBIfam" id="TIGR00556">
    <property type="entry name" value="pantethn_trn"/>
    <property type="match status" value="1"/>
</dbReference>
<dbReference type="InterPro" id="IPR037143">
    <property type="entry name" value="4-PPantetheinyl_Trfase_dom_sf"/>
</dbReference>
<dbReference type="InterPro" id="IPR008278">
    <property type="entry name" value="4-PPantetheinyl_Trfase_dom"/>
</dbReference>
<accession>A0ABM5NGH1</accession>
<dbReference type="HAMAP" id="MF_00101">
    <property type="entry name" value="AcpS"/>
    <property type="match status" value="1"/>
</dbReference>
<keyword evidence="5 8" id="KW-0460">Magnesium</keyword>
<dbReference type="EMBL" id="CP004005">
    <property type="protein sequence ID" value="AGH17174.1"/>
    <property type="molecule type" value="Genomic_DNA"/>
</dbReference>
<dbReference type="NCBIfam" id="TIGR00516">
    <property type="entry name" value="acpS"/>
    <property type="match status" value="1"/>
</dbReference>
<evidence type="ECO:0000256" key="8">
    <source>
        <dbReference type="HAMAP-Rule" id="MF_00101"/>
    </source>
</evidence>
<dbReference type="EC" id="2.7.8.7" evidence="8"/>
<reference evidence="10 11" key="1">
    <citation type="journal article" date="2013" name="Genome Announc.">
        <title>Complete Genome Sequence of a Chinese Strain of 'Candidatus Liberibacter asiaticus'.</title>
        <authorList>
            <person name="Lin H."/>
            <person name="Han C.S."/>
            <person name="Liu B."/>
            <person name="Lou B."/>
            <person name="Bai X."/>
            <person name="Deng C."/>
            <person name="Civerolo E.L."/>
            <person name="Gupta G."/>
        </authorList>
    </citation>
    <scope>NUCLEOTIDE SEQUENCE [LARGE SCALE GENOMIC DNA]</scope>
    <source>
        <strain evidence="11">gxpsy</strain>
    </source>
</reference>
<evidence type="ECO:0000313" key="11">
    <source>
        <dbReference type="Proteomes" id="UP000011820"/>
    </source>
</evidence>
<dbReference type="InterPro" id="IPR002582">
    <property type="entry name" value="ACPS"/>
</dbReference>
<dbReference type="RefSeq" id="WP_015452769.1">
    <property type="nucleotide sequence ID" value="NC_020549.1"/>
</dbReference>
<comment type="similarity">
    <text evidence="8">Belongs to the P-Pant transferase superfamily. AcpS family.</text>
</comment>
<keyword evidence="2 8" id="KW-0808">Transferase</keyword>
<keyword evidence="11" id="KW-1185">Reference proteome</keyword>
<name>A0ABM5NGH1_LIBAS</name>
<dbReference type="GO" id="GO:0016740">
    <property type="term" value="F:transferase activity"/>
    <property type="evidence" value="ECO:0007669"/>
    <property type="project" value="UniProtKB-KW"/>
</dbReference>
<dbReference type="Pfam" id="PF01648">
    <property type="entry name" value="ACPS"/>
    <property type="match status" value="1"/>
</dbReference>
<organism evidence="10 11">
    <name type="scientific">Candidatus Liberibacter asiaticus str. gxpsy</name>
    <dbReference type="NCBI Taxonomy" id="1174529"/>
    <lineage>
        <taxon>Bacteria</taxon>
        <taxon>Pseudomonadati</taxon>
        <taxon>Pseudomonadota</taxon>
        <taxon>Alphaproteobacteria</taxon>
        <taxon>Hyphomicrobiales</taxon>
        <taxon>Rhizobiaceae</taxon>
        <taxon>Liberibacter</taxon>
    </lineage>
</organism>
<evidence type="ECO:0000256" key="2">
    <source>
        <dbReference type="ARBA" id="ARBA00022679"/>
    </source>
</evidence>
<comment type="function">
    <text evidence="8">Transfers the 4'-phosphopantetheine moiety from coenzyme A to a Ser of acyl-carrier-protein.</text>
</comment>
<keyword evidence="1 8" id="KW-0444">Lipid biosynthesis</keyword>
<dbReference type="GeneID" id="93077174"/>
<feature type="domain" description="4'-phosphopantetheinyl transferase" evidence="9">
    <location>
        <begin position="4"/>
        <end position="99"/>
    </location>
</feature>